<dbReference type="InParanoid" id="A0A7J7D5X7"/>
<dbReference type="Proteomes" id="UP000593562">
    <property type="component" value="Unassembled WGS sequence"/>
</dbReference>
<comment type="caution">
    <text evidence="2">The sequence shown here is derived from an EMBL/GenBank/DDBJ whole genome shotgun (WGS) entry which is preliminary data.</text>
</comment>
<feature type="region of interest" description="Disordered" evidence="1">
    <location>
        <begin position="1"/>
        <end position="25"/>
    </location>
</feature>
<proteinExistence type="predicted"/>
<reference evidence="2 3" key="1">
    <citation type="journal article" date="2020" name="Nat. Commun.">
        <title>Genome of Tripterygium wilfordii and identification of cytochrome P450 involved in triptolide biosynthesis.</title>
        <authorList>
            <person name="Tu L."/>
            <person name="Su P."/>
            <person name="Zhang Z."/>
            <person name="Gao L."/>
            <person name="Wang J."/>
            <person name="Hu T."/>
            <person name="Zhou J."/>
            <person name="Zhang Y."/>
            <person name="Zhao Y."/>
            <person name="Liu Y."/>
            <person name="Song Y."/>
            <person name="Tong Y."/>
            <person name="Lu Y."/>
            <person name="Yang J."/>
            <person name="Xu C."/>
            <person name="Jia M."/>
            <person name="Peters R.J."/>
            <person name="Huang L."/>
            <person name="Gao W."/>
        </authorList>
    </citation>
    <scope>NUCLEOTIDE SEQUENCE [LARGE SCALE GENOMIC DNA]</scope>
    <source>
        <strain evidence="3">cv. XIE 37</strain>
        <tissue evidence="2">Leaf</tissue>
    </source>
</reference>
<gene>
    <name evidence="2" type="ORF">HS088_TW10G00766</name>
</gene>
<evidence type="ECO:0000256" key="1">
    <source>
        <dbReference type="SAM" id="MobiDB-lite"/>
    </source>
</evidence>
<evidence type="ECO:0000313" key="3">
    <source>
        <dbReference type="Proteomes" id="UP000593562"/>
    </source>
</evidence>
<keyword evidence="3" id="KW-1185">Reference proteome</keyword>
<dbReference type="EMBL" id="JAAARO010000010">
    <property type="protein sequence ID" value="KAF5741760.1"/>
    <property type="molecule type" value="Genomic_DNA"/>
</dbReference>
<organism evidence="2 3">
    <name type="scientific">Tripterygium wilfordii</name>
    <name type="common">Thunder God vine</name>
    <dbReference type="NCBI Taxonomy" id="458696"/>
    <lineage>
        <taxon>Eukaryota</taxon>
        <taxon>Viridiplantae</taxon>
        <taxon>Streptophyta</taxon>
        <taxon>Embryophyta</taxon>
        <taxon>Tracheophyta</taxon>
        <taxon>Spermatophyta</taxon>
        <taxon>Magnoliopsida</taxon>
        <taxon>eudicotyledons</taxon>
        <taxon>Gunneridae</taxon>
        <taxon>Pentapetalae</taxon>
        <taxon>rosids</taxon>
        <taxon>fabids</taxon>
        <taxon>Celastrales</taxon>
        <taxon>Celastraceae</taxon>
        <taxon>Tripterygium</taxon>
    </lineage>
</organism>
<evidence type="ECO:0000313" key="2">
    <source>
        <dbReference type="EMBL" id="KAF5741760.1"/>
    </source>
</evidence>
<dbReference type="AlphaFoldDB" id="A0A7J7D5X7"/>
<accession>A0A7J7D5X7</accession>
<name>A0A7J7D5X7_TRIWF</name>
<sequence length="64" mass="6774">MGNATVAAEVRSNATSGYSTSVEMSPQQFTSQQVAGSFSSYQPAHEETIHGSQSFTDDSLVLCI</sequence>
<feature type="compositionally biased region" description="Polar residues" evidence="1">
    <location>
        <begin position="12"/>
        <end position="25"/>
    </location>
</feature>
<protein>
    <submittedName>
        <fullName evidence="2">Uncharacterized protein</fullName>
    </submittedName>
</protein>